<proteinExistence type="predicted"/>
<evidence type="ECO:0000313" key="3">
    <source>
        <dbReference type="Proteomes" id="UP000799118"/>
    </source>
</evidence>
<gene>
    <name evidence="2" type="ORF">BT96DRAFT_1005982</name>
</gene>
<protein>
    <submittedName>
        <fullName evidence="2">Uncharacterized protein</fullName>
    </submittedName>
</protein>
<sequence length="170" mass="18265">MDAGTKKHLRFARHLRAELLEEDVESETLDNGLDDNPGPTPSPGNHQPPLAPFTPRHQASGASRQPTPGSHNILFAPVVELRLNSPNSGSPGLVSPSRGRARALRNRVALGCQLLGIEKLSPMEVAEVEGILMGLHTSDAFVEAVGEVEDGSGFLTDAKALLVWDMYKML</sequence>
<accession>A0A6A4GMI3</accession>
<feature type="region of interest" description="Disordered" evidence="1">
    <location>
        <begin position="22"/>
        <end position="71"/>
    </location>
</feature>
<evidence type="ECO:0000256" key="1">
    <source>
        <dbReference type="SAM" id="MobiDB-lite"/>
    </source>
</evidence>
<dbReference type="AlphaFoldDB" id="A0A6A4GMI3"/>
<name>A0A6A4GMI3_9AGAR</name>
<keyword evidence="3" id="KW-1185">Reference proteome</keyword>
<organism evidence="2 3">
    <name type="scientific">Gymnopus androsaceus JB14</name>
    <dbReference type="NCBI Taxonomy" id="1447944"/>
    <lineage>
        <taxon>Eukaryota</taxon>
        <taxon>Fungi</taxon>
        <taxon>Dikarya</taxon>
        <taxon>Basidiomycota</taxon>
        <taxon>Agaricomycotina</taxon>
        <taxon>Agaricomycetes</taxon>
        <taxon>Agaricomycetidae</taxon>
        <taxon>Agaricales</taxon>
        <taxon>Marasmiineae</taxon>
        <taxon>Omphalotaceae</taxon>
        <taxon>Gymnopus</taxon>
    </lineage>
</organism>
<dbReference type="EMBL" id="ML769870">
    <property type="protein sequence ID" value="KAE9386540.1"/>
    <property type="molecule type" value="Genomic_DNA"/>
</dbReference>
<reference evidence="2" key="1">
    <citation type="journal article" date="2019" name="Environ. Microbiol.">
        <title>Fungal ecological strategies reflected in gene transcription - a case study of two litter decomposers.</title>
        <authorList>
            <person name="Barbi F."/>
            <person name="Kohler A."/>
            <person name="Barry K."/>
            <person name="Baskaran P."/>
            <person name="Daum C."/>
            <person name="Fauchery L."/>
            <person name="Ihrmark K."/>
            <person name="Kuo A."/>
            <person name="LaButti K."/>
            <person name="Lipzen A."/>
            <person name="Morin E."/>
            <person name="Grigoriev I.V."/>
            <person name="Henrissat B."/>
            <person name="Lindahl B."/>
            <person name="Martin F."/>
        </authorList>
    </citation>
    <scope>NUCLEOTIDE SEQUENCE</scope>
    <source>
        <strain evidence="2">JB14</strain>
    </source>
</reference>
<feature type="compositionally biased region" description="Polar residues" evidence="1">
    <location>
        <begin position="60"/>
        <end position="70"/>
    </location>
</feature>
<dbReference type="Proteomes" id="UP000799118">
    <property type="component" value="Unassembled WGS sequence"/>
</dbReference>
<evidence type="ECO:0000313" key="2">
    <source>
        <dbReference type="EMBL" id="KAE9386540.1"/>
    </source>
</evidence>